<evidence type="ECO:0000256" key="6">
    <source>
        <dbReference type="SAM" id="MobiDB-lite"/>
    </source>
</evidence>
<feature type="transmembrane region" description="Helical" evidence="7">
    <location>
        <begin position="133"/>
        <end position="155"/>
    </location>
</feature>
<dbReference type="InterPro" id="IPR037519">
    <property type="entry name" value="LITAF_fam"/>
</dbReference>
<dbReference type="InterPro" id="IPR006629">
    <property type="entry name" value="LITAF"/>
</dbReference>
<keyword evidence="5 7" id="KW-0472">Membrane</keyword>
<evidence type="ECO:0000259" key="8">
    <source>
        <dbReference type="PROSITE" id="PS51837"/>
    </source>
</evidence>
<dbReference type="Pfam" id="PF10601">
    <property type="entry name" value="zf-LITAF-like"/>
    <property type="match status" value="1"/>
</dbReference>
<dbReference type="GO" id="GO:0016020">
    <property type="term" value="C:membrane"/>
    <property type="evidence" value="ECO:0007669"/>
    <property type="project" value="UniProtKB-SubCell"/>
</dbReference>
<dbReference type="AlphaFoldDB" id="A0A7J6MSQ9"/>
<feature type="compositionally biased region" description="Low complexity" evidence="6">
    <location>
        <begin position="22"/>
        <end position="42"/>
    </location>
</feature>
<proteinExistence type="inferred from homology"/>
<name>A0A7J6MSQ9_PERCH</name>
<feature type="region of interest" description="Disordered" evidence="6">
    <location>
        <begin position="1"/>
        <end position="46"/>
    </location>
</feature>
<keyword evidence="3" id="KW-0479">Metal-binding</keyword>
<comment type="similarity">
    <text evidence="2">Belongs to the CDIP1/LITAF family.</text>
</comment>
<evidence type="ECO:0000313" key="10">
    <source>
        <dbReference type="Proteomes" id="UP000591131"/>
    </source>
</evidence>
<dbReference type="PANTHER" id="PTHR23292:SF6">
    <property type="entry name" value="FI16602P1-RELATED"/>
    <property type="match status" value="1"/>
</dbReference>
<keyword evidence="7" id="KW-0812">Transmembrane</keyword>
<dbReference type="OrthoDB" id="5599753at2759"/>
<dbReference type="EMBL" id="JAAPAO010000072">
    <property type="protein sequence ID" value="KAF4673981.1"/>
    <property type="molecule type" value="Genomic_DNA"/>
</dbReference>
<keyword evidence="7" id="KW-1133">Transmembrane helix</keyword>
<comment type="subcellular location">
    <subcellularLocation>
        <location evidence="1">Membrane</location>
        <topology evidence="1">Peripheral membrane protein</topology>
    </subcellularLocation>
</comment>
<reference evidence="9 10" key="1">
    <citation type="submission" date="2020-04" db="EMBL/GenBank/DDBJ databases">
        <title>Perkinsus chesapeaki whole genome sequence.</title>
        <authorList>
            <person name="Bogema D.R."/>
        </authorList>
    </citation>
    <scope>NUCLEOTIDE SEQUENCE [LARGE SCALE GENOMIC DNA]</scope>
    <source>
        <strain evidence="9">ATCC PRA-425</strain>
    </source>
</reference>
<evidence type="ECO:0000256" key="3">
    <source>
        <dbReference type="ARBA" id="ARBA00022723"/>
    </source>
</evidence>
<evidence type="ECO:0000256" key="5">
    <source>
        <dbReference type="ARBA" id="ARBA00023136"/>
    </source>
</evidence>
<comment type="caution">
    <text evidence="9">The sequence shown here is derived from an EMBL/GenBank/DDBJ whole genome shotgun (WGS) entry which is preliminary data.</text>
</comment>
<keyword evidence="10" id="KW-1185">Reference proteome</keyword>
<evidence type="ECO:0000313" key="9">
    <source>
        <dbReference type="EMBL" id="KAF4673981.1"/>
    </source>
</evidence>
<gene>
    <name evidence="9" type="ORF">FOL47_009899</name>
</gene>
<organism evidence="9 10">
    <name type="scientific">Perkinsus chesapeaki</name>
    <name type="common">Clam parasite</name>
    <name type="synonym">Perkinsus andrewsi</name>
    <dbReference type="NCBI Taxonomy" id="330153"/>
    <lineage>
        <taxon>Eukaryota</taxon>
        <taxon>Sar</taxon>
        <taxon>Alveolata</taxon>
        <taxon>Perkinsozoa</taxon>
        <taxon>Perkinsea</taxon>
        <taxon>Perkinsida</taxon>
        <taxon>Perkinsidae</taxon>
        <taxon>Perkinsus</taxon>
    </lineage>
</organism>
<protein>
    <recommendedName>
        <fullName evidence="8">LITAF domain-containing protein</fullName>
    </recommendedName>
</protein>
<dbReference type="SMART" id="SM00714">
    <property type="entry name" value="LITAF"/>
    <property type="match status" value="1"/>
</dbReference>
<evidence type="ECO:0000256" key="1">
    <source>
        <dbReference type="ARBA" id="ARBA00004170"/>
    </source>
</evidence>
<dbReference type="PROSITE" id="PS51837">
    <property type="entry name" value="LITAF"/>
    <property type="match status" value="1"/>
</dbReference>
<keyword evidence="4" id="KW-0862">Zinc</keyword>
<sequence>MSIPPENPHAYPTAPPPVVMGQPYQAQQQPPPQQQQQQASSPKPAVYTQPPPAMIYMPCFGDDPVHGYVFFWYSSSSGHLHGCRVVLILPVVFHNSPPVVVVTHEFGHDPMVVTCPRCHCKVITSVSHDITCGTWICSGIICVFCIFLFWLPFLIKQCQEARHTCPNCGFEIGKKVFITS</sequence>
<evidence type="ECO:0000256" key="7">
    <source>
        <dbReference type="SAM" id="Phobius"/>
    </source>
</evidence>
<evidence type="ECO:0000256" key="2">
    <source>
        <dbReference type="ARBA" id="ARBA00005975"/>
    </source>
</evidence>
<evidence type="ECO:0000256" key="4">
    <source>
        <dbReference type="ARBA" id="ARBA00022833"/>
    </source>
</evidence>
<accession>A0A7J6MSQ9</accession>
<dbReference type="Proteomes" id="UP000591131">
    <property type="component" value="Unassembled WGS sequence"/>
</dbReference>
<dbReference type="GO" id="GO:0008270">
    <property type="term" value="F:zinc ion binding"/>
    <property type="evidence" value="ECO:0007669"/>
    <property type="project" value="TreeGrafter"/>
</dbReference>
<feature type="domain" description="LITAF" evidence="8">
    <location>
        <begin position="95"/>
        <end position="177"/>
    </location>
</feature>
<dbReference type="PANTHER" id="PTHR23292">
    <property type="entry name" value="LIPOPOLYSACCHARIDE-INDUCED TUMOR NECROSIS FACTOR-ALPHA FACTOR"/>
    <property type="match status" value="1"/>
</dbReference>